<reference evidence="1 2" key="1">
    <citation type="submission" date="2020-08" db="EMBL/GenBank/DDBJ databases">
        <title>Winogradskyella ouciana sp. nov., isolated from the hadal seawater of the Mariana Trench.</title>
        <authorList>
            <person name="He X."/>
        </authorList>
    </citation>
    <scope>NUCLEOTIDE SEQUENCE [LARGE SCALE GENOMIC DNA]</scope>
    <source>
        <strain evidence="1 2">KCTC 22026</strain>
    </source>
</reference>
<dbReference type="EMBL" id="JACOME010000002">
    <property type="protein sequence ID" value="MBC3846656.1"/>
    <property type="molecule type" value="Genomic_DNA"/>
</dbReference>
<protein>
    <submittedName>
        <fullName evidence="1">HPF/RaiA family ribosome-associated protein</fullName>
    </submittedName>
</protein>
<dbReference type="SUPFAM" id="SSF69754">
    <property type="entry name" value="Ribosome binding protein Y (YfiA homologue)"/>
    <property type="match status" value="1"/>
</dbReference>
<evidence type="ECO:0000313" key="1">
    <source>
        <dbReference type="EMBL" id="MBC3846656.1"/>
    </source>
</evidence>
<proteinExistence type="predicted"/>
<dbReference type="RefSeq" id="WP_186845768.1">
    <property type="nucleotide sequence ID" value="NZ_JACOME010000002.1"/>
</dbReference>
<sequence length="100" mass="11484">MKTSIQFVNLKTSETLDDYTLKKLKSLNKKYDTLINAEVFFKKENDPKGNGKICEIELSVNGPRIFAASNEKNYELAVKNTISDLQKQLEKRKGILKPYL</sequence>
<gene>
    <name evidence="1" type="ORF">H6H04_09715</name>
</gene>
<organism evidence="1 2">
    <name type="scientific">Winogradskyella echinorum</name>
    <dbReference type="NCBI Taxonomy" id="538189"/>
    <lineage>
        <taxon>Bacteria</taxon>
        <taxon>Pseudomonadati</taxon>
        <taxon>Bacteroidota</taxon>
        <taxon>Flavobacteriia</taxon>
        <taxon>Flavobacteriales</taxon>
        <taxon>Flavobacteriaceae</taxon>
        <taxon>Winogradskyella</taxon>
    </lineage>
</organism>
<dbReference type="Pfam" id="PF02482">
    <property type="entry name" value="Ribosomal_S30AE"/>
    <property type="match status" value="1"/>
</dbReference>
<evidence type="ECO:0000313" key="2">
    <source>
        <dbReference type="Proteomes" id="UP000607435"/>
    </source>
</evidence>
<dbReference type="Gene3D" id="3.30.160.100">
    <property type="entry name" value="Ribosome hibernation promotion factor-like"/>
    <property type="match status" value="1"/>
</dbReference>
<dbReference type="Proteomes" id="UP000607435">
    <property type="component" value="Unassembled WGS sequence"/>
</dbReference>
<accession>A0ABR6Y1N9</accession>
<name>A0ABR6Y1N9_9FLAO</name>
<comment type="caution">
    <text evidence="1">The sequence shown here is derived from an EMBL/GenBank/DDBJ whole genome shotgun (WGS) entry which is preliminary data.</text>
</comment>
<keyword evidence="2" id="KW-1185">Reference proteome</keyword>
<dbReference type="InterPro" id="IPR003489">
    <property type="entry name" value="RHF/RaiA"/>
</dbReference>
<dbReference type="InterPro" id="IPR036567">
    <property type="entry name" value="RHF-like"/>
</dbReference>